<dbReference type="AlphaFoldDB" id="A0A290S8T2"/>
<organism evidence="1 2">
    <name type="scientific">Pseudoalteromonas arctica A 37-1-2</name>
    <dbReference type="NCBI Taxonomy" id="1117313"/>
    <lineage>
        <taxon>Bacteria</taxon>
        <taxon>Pseudomonadati</taxon>
        <taxon>Pseudomonadota</taxon>
        <taxon>Gammaproteobacteria</taxon>
        <taxon>Alteromonadales</taxon>
        <taxon>Pseudoalteromonadaceae</taxon>
        <taxon>Pseudoalteromonas</taxon>
    </lineage>
</organism>
<evidence type="ECO:0000313" key="1">
    <source>
        <dbReference type="EMBL" id="ATC88548.1"/>
    </source>
</evidence>
<reference evidence="1 2" key="1">
    <citation type="journal article" date="2012" name="J. Bacteriol.">
        <title>Genome sequences of type strains of seven species of the marine bacterium Pseudoalteromonas.</title>
        <authorList>
            <person name="Xie B.B."/>
            <person name="Shu Y.L."/>
            <person name="Qin Q.L."/>
            <person name="Rong J.C."/>
            <person name="Zhang X.Y."/>
            <person name="Chen X.L."/>
            <person name="Shi M."/>
            <person name="He H.L."/>
            <person name="Zhou B.C."/>
            <person name="Zhang Y.Z."/>
        </authorList>
    </citation>
    <scope>NUCLEOTIDE SEQUENCE [LARGE SCALE GENOMIC DNA]</scope>
    <source>
        <strain evidence="1 2">A 37-1-2</strain>
    </source>
</reference>
<accession>A0A290S8T2</accession>
<gene>
    <name evidence="1" type="ORF">PARC_b0329</name>
</gene>
<sequence length="48" mass="5231">MKIGKHLTKPASVASKLAGLVSLAPAGRRYAISIKRALEAHNYKKEKQ</sequence>
<proteinExistence type="predicted"/>
<dbReference type="KEGG" id="part:PARC_b0329"/>
<name>A0A290S8T2_9GAMM</name>
<evidence type="ECO:0000313" key="2">
    <source>
        <dbReference type="Proteomes" id="UP000016505"/>
    </source>
</evidence>
<dbReference type="EMBL" id="CP011026">
    <property type="protein sequence ID" value="ATC88548.1"/>
    <property type="molecule type" value="Genomic_DNA"/>
</dbReference>
<dbReference type="Proteomes" id="UP000016505">
    <property type="component" value="Chromosome II"/>
</dbReference>
<protein>
    <submittedName>
        <fullName evidence="1">Uncharacterized protein</fullName>
    </submittedName>
</protein>